<dbReference type="KEGG" id="mhd:Marky_1247"/>
<dbReference type="Proteomes" id="UP000007030">
    <property type="component" value="Chromosome"/>
</dbReference>
<reference evidence="2 3" key="1">
    <citation type="journal article" date="2012" name="Stand. Genomic Sci.">
        <title>Complete genome sequence of the aerobic, heterotroph Marinithermus hydrothermalis type strain (T1(T)) from a deep-sea hydrothermal vent chimney.</title>
        <authorList>
            <person name="Copeland A."/>
            <person name="Gu W."/>
            <person name="Yasawong M."/>
            <person name="Lapidus A."/>
            <person name="Lucas S."/>
            <person name="Deshpande S."/>
            <person name="Pagani I."/>
            <person name="Tapia R."/>
            <person name="Cheng J.F."/>
            <person name="Goodwin L.A."/>
            <person name="Pitluck S."/>
            <person name="Liolios K."/>
            <person name="Ivanova N."/>
            <person name="Mavromatis K."/>
            <person name="Mikhailova N."/>
            <person name="Pati A."/>
            <person name="Chen A."/>
            <person name="Palaniappan K."/>
            <person name="Land M."/>
            <person name="Pan C."/>
            <person name="Brambilla E.M."/>
            <person name="Rohde M."/>
            <person name="Tindall B.J."/>
            <person name="Sikorski J."/>
            <person name="Goker M."/>
            <person name="Detter J.C."/>
            <person name="Bristow J."/>
            <person name="Eisen J.A."/>
            <person name="Markowitz V."/>
            <person name="Hugenholtz P."/>
            <person name="Kyrpides N.C."/>
            <person name="Klenk H.P."/>
            <person name="Woyke T."/>
        </authorList>
    </citation>
    <scope>NUCLEOTIDE SEQUENCE [LARGE SCALE GENOMIC DNA]</scope>
    <source>
        <strain evidence="3">DSM 14884 / JCM 11576 / T1</strain>
    </source>
</reference>
<dbReference type="InterPro" id="IPR047785">
    <property type="entry name" value="tRNA_MNMC2"/>
</dbReference>
<protein>
    <recommendedName>
        <fullName evidence="1">MnmC-like methyltransferase domain-containing protein</fullName>
    </recommendedName>
</protein>
<evidence type="ECO:0000259" key="1">
    <source>
        <dbReference type="Pfam" id="PF05430"/>
    </source>
</evidence>
<dbReference type="EMBL" id="CP002630">
    <property type="protein sequence ID" value="AEB11987.1"/>
    <property type="molecule type" value="Genomic_DNA"/>
</dbReference>
<dbReference type="PANTHER" id="PTHR39963:SF1">
    <property type="entry name" value="MNMC-LIKE METHYLTRANSFERASE DOMAIN-CONTAINING PROTEIN"/>
    <property type="match status" value="1"/>
</dbReference>
<dbReference type="SUPFAM" id="SSF53335">
    <property type="entry name" value="S-adenosyl-L-methionine-dependent methyltransferases"/>
    <property type="match status" value="1"/>
</dbReference>
<dbReference type="Gene3D" id="3.40.50.150">
    <property type="entry name" value="Vaccinia Virus protein VP39"/>
    <property type="match status" value="1"/>
</dbReference>
<dbReference type="HOGENOM" id="CLU_061971_1_0_0"/>
<dbReference type="NCBIfam" id="NF033855">
    <property type="entry name" value="tRNA_MNMC2"/>
    <property type="match status" value="1"/>
</dbReference>
<dbReference type="Pfam" id="PF05430">
    <property type="entry name" value="Methyltransf_30"/>
    <property type="match status" value="1"/>
</dbReference>
<dbReference type="AlphaFoldDB" id="F2NQP9"/>
<dbReference type="PANTHER" id="PTHR39963">
    <property type="entry name" value="SLL0983 PROTEIN"/>
    <property type="match status" value="1"/>
</dbReference>
<dbReference type="InterPro" id="IPR029063">
    <property type="entry name" value="SAM-dependent_MTases_sf"/>
</dbReference>
<dbReference type="STRING" id="869210.Marky_1247"/>
<keyword evidence="3" id="KW-1185">Reference proteome</keyword>
<gene>
    <name evidence="2" type="ordered locus">Marky_1247</name>
</gene>
<accession>F2NQP9</accession>
<proteinExistence type="predicted"/>
<dbReference type="eggNOG" id="COG4121">
    <property type="taxonomic scope" value="Bacteria"/>
</dbReference>
<dbReference type="GO" id="GO:0004808">
    <property type="term" value="F:tRNA (5-methylaminomethyl-2-thiouridylate)(34)-methyltransferase activity"/>
    <property type="evidence" value="ECO:0007669"/>
    <property type="project" value="InterPro"/>
</dbReference>
<feature type="domain" description="MnmC-like methyltransferase" evidence="1">
    <location>
        <begin position="105"/>
        <end position="220"/>
    </location>
</feature>
<name>F2NQP9_MARHT</name>
<evidence type="ECO:0000313" key="3">
    <source>
        <dbReference type="Proteomes" id="UP000007030"/>
    </source>
</evidence>
<sequence length="231" mass="25530">MNPTVRIEPSADGSLTAYHGLYNEYFHSKHGALSQARQVYLEGTETHRHPEPHVLEVGFGLGLNFLVTLQNARQRGAVLSYLAYEKDPVPLPLLEAFQHGLSGVEDAWEALLAAWESPEGFVLQGVDFRLEVCFRDVRQVRFPEGWASAIYLDPFSPRTNPEPWAAEVLQGLFHAARPGALLATYSVAGQVRRDLAAAGFTVTKVPGVLGKREWLRATKPEACTAREAPPE</sequence>
<dbReference type="RefSeq" id="WP_013704034.1">
    <property type="nucleotide sequence ID" value="NC_015387.1"/>
</dbReference>
<organism evidence="2 3">
    <name type="scientific">Marinithermus hydrothermalis (strain DSM 14884 / JCM 11576 / T1)</name>
    <dbReference type="NCBI Taxonomy" id="869210"/>
    <lineage>
        <taxon>Bacteria</taxon>
        <taxon>Thermotogati</taxon>
        <taxon>Deinococcota</taxon>
        <taxon>Deinococci</taxon>
        <taxon>Thermales</taxon>
        <taxon>Thermaceae</taxon>
        <taxon>Marinithermus</taxon>
    </lineage>
</organism>
<dbReference type="InterPro" id="IPR008471">
    <property type="entry name" value="MnmC-like_methylTransf"/>
</dbReference>
<dbReference type="GO" id="GO:0016645">
    <property type="term" value="F:oxidoreductase activity, acting on the CH-NH group of donors"/>
    <property type="evidence" value="ECO:0007669"/>
    <property type="project" value="InterPro"/>
</dbReference>
<dbReference type="OrthoDB" id="9786494at2"/>
<evidence type="ECO:0000313" key="2">
    <source>
        <dbReference type="EMBL" id="AEB11987.1"/>
    </source>
</evidence>